<protein>
    <submittedName>
        <fullName evidence="2">Uncharacterized protein</fullName>
    </submittedName>
</protein>
<dbReference type="Proteomes" id="UP001215598">
    <property type="component" value="Unassembled WGS sequence"/>
</dbReference>
<dbReference type="AlphaFoldDB" id="A0AAD7MW20"/>
<feature type="compositionally biased region" description="Polar residues" evidence="1">
    <location>
        <begin position="1"/>
        <end position="16"/>
    </location>
</feature>
<comment type="caution">
    <text evidence="2">The sequence shown here is derived from an EMBL/GenBank/DDBJ whole genome shotgun (WGS) entry which is preliminary data.</text>
</comment>
<evidence type="ECO:0000313" key="2">
    <source>
        <dbReference type="EMBL" id="KAJ7735153.1"/>
    </source>
</evidence>
<evidence type="ECO:0000313" key="3">
    <source>
        <dbReference type="Proteomes" id="UP001215598"/>
    </source>
</evidence>
<evidence type="ECO:0000256" key="1">
    <source>
        <dbReference type="SAM" id="MobiDB-lite"/>
    </source>
</evidence>
<dbReference type="EMBL" id="JARKIB010000128">
    <property type="protein sequence ID" value="KAJ7735153.1"/>
    <property type="molecule type" value="Genomic_DNA"/>
</dbReference>
<feature type="region of interest" description="Disordered" evidence="1">
    <location>
        <begin position="470"/>
        <end position="493"/>
    </location>
</feature>
<accession>A0AAD7MW20</accession>
<sequence>MKNESTNNSKPISSCDFQPVPFKRAHPASSPSNTTTGDKEKTKQEREREQAEREIMRESFHALIPSLRRVDDDPSSRATLHPPQGLRIHCTPSNLAKLQPEIGDATGHIIDALHGLPAHTPLRHLVSFPTPRTQIILWLFARGHPQVGPRAIGDFGILNFAEKIPVARLKQMRDSDKIMADSRVRNARRPAKCCPPAPATRRISSRPSEASAACLRASSPPLFRRHRLPPLLAYKYPDGATMESMAIRTSSVPASFLPSPSPYSPLATRRVACTDTTAYFLWELPRRQNEIDPRAVPDIKVQSTSTQGLRLHPSASLSAHEKIAGAEDGAATLTPETEMFLPSAGCRRTPPGPRRMDGEASEAERRRRRSASRMMPFGTGSRIRGGGVDLAHIIVLRWRPLRSRLEMRDSFVRDVPAAMECTLIVLSSPSVFFLTLPPPRYRPLCYCSVSCHLPIHRARAMERRLRTWGGEPRMRMGTGTATGEEGEWERERGRDAEESVEVALVGPLASAVGGADRLRLRPGTRAPPSSTPALTGSAFALPYRMLYAVVTRDTVAIYDTQPAGPVDLLTKRVYGFDVVSAHCPPSFFYLLGTWRRLIERAGYRSPDGQCLMLSSRDGCCTLATVDETLPTHHTRQAALQLFHERRSPLDVCEHHSAVRVQKHPPLLLGTRVRSSRLLQKKSKEAEIL</sequence>
<reference evidence="2" key="1">
    <citation type="submission" date="2023-03" db="EMBL/GenBank/DDBJ databases">
        <title>Massive genome expansion in bonnet fungi (Mycena s.s.) driven by repeated elements and novel gene families across ecological guilds.</title>
        <authorList>
            <consortium name="Lawrence Berkeley National Laboratory"/>
            <person name="Harder C.B."/>
            <person name="Miyauchi S."/>
            <person name="Viragh M."/>
            <person name="Kuo A."/>
            <person name="Thoen E."/>
            <person name="Andreopoulos B."/>
            <person name="Lu D."/>
            <person name="Skrede I."/>
            <person name="Drula E."/>
            <person name="Henrissat B."/>
            <person name="Morin E."/>
            <person name="Kohler A."/>
            <person name="Barry K."/>
            <person name="LaButti K."/>
            <person name="Morin E."/>
            <person name="Salamov A."/>
            <person name="Lipzen A."/>
            <person name="Mereny Z."/>
            <person name="Hegedus B."/>
            <person name="Baldrian P."/>
            <person name="Stursova M."/>
            <person name="Weitz H."/>
            <person name="Taylor A."/>
            <person name="Grigoriev I.V."/>
            <person name="Nagy L.G."/>
            <person name="Martin F."/>
            <person name="Kauserud H."/>
        </authorList>
    </citation>
    <scope>NUCLEOTIDE SEQUENCE</scope>
    <source>
        <strain evidence="2">CBHHK182m</strain>
    </source>
</reference>
<feature type="region of interest" description="Disordered" evidence="1">
    <location>
        <begin position="65"/>
        <end position="85"/>
    </location>
</feature>
<feature type="region of interest" description="Disordered" evidence="1">
    <location>
        <begin position="341"/>
        <end position="379"/>
    </location>
</feature>
<gene>
    <name evidence="2" type="ORF">B0H16DRAFT_1731413</name>
</gene>
<feature type="region of interest" description="Disordered" evidence="1">
    <location>
        <begin position="1"/>
        <end position="53"/>
    </location>
</feature>
<feature type="compositionally biased region" description="Basic and acidic residues" evidence="1">
    <location>
        <begin position="354"/>
        <end position="365"/>
    </location>
</feature>
<feature type="compositionally biased region" description="Basic and acidic residues" evidence="1">
    <location>
        <begin position="37"/>
        <end position="53"/>
    </location>
</feature>
<organism evidence="2 3">
    <name type="scientific">Mycena metata</name>
    <dbReference type="NCBI Taxonomy" id="1033252"/>
    <lineage>
        <taxon>Eukaryota</taxon>
        <taxon>Fungi</taxon>
        <taxon>Dikarya</taxon>
        <taxon>Basidiomycota</taxon>
        <taxon>Agaricomycotina</taxon>
        <taxon>Agaricomycetes</taxon>
        <taxon>Agaricomycetidae</taxon>
        <taxon>Agaricales</taxon>
        <taxon>Marasmiineae</taxon>
        <taxon>Mycenaceae</taxon>
        <taxon>Mycena</taxon>
    </lineage>
</organism>
<proteinExistence type="predicted"/>
<name>A0AAD7MW20_9AGAR</name>
<keyword evidence="3" id="KW-1185">Reference proteome</keyword>